<protein>
    <recommendedName>
        <fullName evidence="9">Pre-mRNA-splicing factor CLF1</fullName>
    </recommendedName>
</protein>
<dbReference type="Proteomes" id="UP000510647">
    <property type="component" value="Chromosome 8"/>
</dbReference>
<comment type="similarity">
    <text evidence="2">Belongs to the crooked-neck family.</text>
</comment>
<keyword evidence="6" id="KW-0508">mRNA splicing</keyword>
<proteinExistence type="inferred from homology"/>
<dbReference type="Pfam" id="PF23233">
    <property type="entry name" value="HAT_Syf1_CNRKL1_N"/>
    <property type="match status" value="1"/>
</dbReference>
<organism evidence="12 13">
    <name type="scientific">Torulaspora globosa</name>
    <dbReference type="NCBI Taxonomy" id="48254"/>
    <lineage>
        <taxon>Eukaryota</taxon>
        <taxon>Fungi</taxon>
        <taxon>Dikarya</taxon>
        <taxon>Ascomycota</taxon>
        <taxon>Saccharomycotina</taxon>
        <taxon>Saccharomycetes</taxon>
        <taxon>Saccharomycetales</taxon>
        <taxon>Saccharomycetaceae</taxon>
        <taxon>Torulaspora</taxon>
    </lineage>
</organism>
<dbReference type="Gene3D" id="1.25.40.10">
    <property type="entry name" value="Tetratricopeptide repeat domain"/>
    <property type="match status" value="3"/>
</dbReference>
<dbReference type="AlphaFoldDB" id="A0A7H9HYD1"/>
<dbReference type="InterPro" id="IPR055430">
    <property type="entry name" value="HAT_Syf1_CNRKL1_C"/>
</dbReference>
<feature type="domain" description="Pre-mRNA-splicing factor Syf1-like N-terminal HAT-repeats" evidence="11">
    <location>
        <begin position="48"/>
        <end position="193"/>
    </location>
</feature>
<dbReference type="GO" id="GO:0071007">
    <property type="term" value="C:U2-type catalytic step 2 spliceosome"/>
    <property type="evidence" value="ECO:0007669"/>
    <property type="project" value="TreeGrafter"/>
</dbReference>
<evidence type="ECO:0000313" key="13">
    <source>
        <dbReference type="Proteomes" id="UP000510647"/>
    </source>
</evidence>
<evidence type="ECO:0000256" key="4">
    <source>
        <dbReference type="ARBA" id="ARBA00022728"/>
    </source>
</evidence>
<accession>A0A7H9HYD1</accession>
<keyword evidence="3" id="KW-0507">mRNA processing</keyword>
<dbReference type="PANTHER" id="PTHR11246:SF3">
    <property type="entry name" value="CROOKED NECK-LIKE PROTEIN 1"/>
    <property type="match status" value="1"/>
</dbReference>
<dbReference type="GO" id="GO:0071014">
    <property type="term" value="C:post-mRNA release spliceosomal complex"/>
    <property type="evidence" value="ECO:0007669"/>
    <property type="project" value="TreeGrafter"/>
</dbReference>
<reference evidence="12 13" key="1">
    <citation type="submission" date="2020-06" db="EMBL/GenBank/DDBJ databases">
        <title>The yeast mating-type switching endonuclease HO is a domesticated member of an unorthodox homing genetic element family.</title>
        <authorList>
            <person name="Coughlan A.Y."/>
            <person name="Lombardi L."/>
            <person name="Braun-Galleani S."/>
            <person name="Martos A.R."/>
            <person name="Galeote V."/>
            <person name="Bigey F."/>
            <person name="Dequin S."/>
            <person name="Byrne K.P."/>
            <person name="Wolfe K.H."/>
        </authorList>
    </citation>
    <scope>NUCLEOTIDE SEQUENCE [LARGE SCALE GENOMIC DNA]</scope>
    <source>
        <strain evidence="12 13">CBS2947</strain>
    </source>
</reference>
<dbReference type="SMART" id="SM00386">
    <property type="entry name" value="HAT"/>
    <property type="match status" value="11"/>
</dbReference>
<gene>
    <name evidence="12" type="ORF">HG537_0H01450</name>
</gene>
<evidence type="ECO:0000256" key="2">
    <source>
        <dbReference type="ARBA" id="ARBA00008644"/>
    </source>
</evidence>
<dbReference type="Pfam" id="PF23231">
    <property type="entry name" value="HAT_Syf1_CNRKL1_C"/>
    <property type="match status" value="1"/>
</dbReference>
<keyword evidence="13" id="KW-1185">Reference proteome</keyword>
<evidence type="ECO:0000259" key="10">
    <source>
        <dbReference type="Pfam" id="PF23231"/>
    </source>
</evidence>
<dbReference type="SUPFAM" id="SSF48452">
    <property type="entry name" value="TPR-like"/>
    <property type="match status" value="3"/>
</dbReference>
<sequence>MDDEAADQISAQQILKEVYERRKVVKAATKVDIVDLEELHEYQRRKRSEYESYLKRNRLDMGQWMRYGLFEIEQHDIRRARSVFERALLVDSGYVPLWVRYIDSEIKLKFINHARNLLDRAVNLLPGVDKFWYKYLLMEESLGNLVIVRSLFTRWISLEPNVNAWDSFVDFEIRQEKWENVREVFARYVLVHPSASTWLKWVRFENIHGDSNSVRKVYELGVDTLLSFQNYEQTDELIKLVISFANWECSEREFERARSLYAISMEKWPESQALKDNMLNFEKTFGSFTSAEESVIIKRRRRYEDRLRENPRDFDTWWLYLNIIEEHFKNELSNCLEKSVHDNEPQALSKNLSWKQYILLWVRLLVFAELEISDRERTRMLYKKLIDNIIPHKHFTFSKIWIMYAEFEIRQGDVNKARKILGRSIGMCPKHKTFKKYIELEIKLKQFDRVRKLYEKYLEFDSSNVSTWINYAELEENLGDEQRCRAIYDLAITKSDELDLSQESRQILMQRAIAFETDEQEFAIARNLHESYVELDGDSPMTWINYAHYESSVPTDEQLSSLQEAAEQGDEDVEFKPTAENYSRSRQVFERALNHFKQKDNKKGRMAILEAYKDFEDINGTDEQRETVLKRIPRVTTRLTADGIEEKEYVFPEDENAKERAPNVSKLLAFAKRWDEAQRDAER</sequence>
<dbReference type="GO" id="GO:0071011">
    <property type="term" value="C:precatalytic spliceosome"/>
    <property type="evidence" value="ECO:0007669"/>
    <property type="project" value="TreeGrafter"/>
</dbReference>
<evidence type="ECO:0000256" key="7">
    <source>
        <dbReference type="ARBA" id="ARBA00023242"/>
    </source>
</evidence>
<comment type="function">
    <text evidence="8">Involved in pre-mRNA splicing and cell cycle progression. Required for the spliceosome assembly and initiation of the DNA replication.</text>
</comment>
<keyword evidence="5" id="KW-0677">Repeat</keyword>
<dbReference type="InterPro" id="IPR011990">
    <property type="entry name" value="TPR-like_helical_dom_sf"/>
</dbReference>
<dbReference type="InterPro" id="IPR045075">
    <property type="entry name" value="Syf1-like"/>
</dbReference>
<evidence type="ECO:0000256" key="6">
    <source>
        <dbReference type="ARBA" id="ARBA00023187"/>
    </source>
</evidence>
<dbReference type="GO" id="GO:0000974">
    <property type="term" value="C:Prp19 complex"/>
    <property type="evidence" value="ECO:0007669"/>
    <property type="project" value="TreeGrafter"/>
</dbReference>
<evidence type="ECO:0000256" key="5">
    <source>
        <dbReference type="ARBA" id="ARBA00022737"/>
    </source>
</evidence>
<evidence type="ECO:0000259" key="11">
    <source>
        <dbReference type="Pfam" id="PF23233"/>
    </source>
</evidence>
<name>A0A7H9HYD1_9SACH</name>
<evidence type="ECO:0000313" key="12">
    <source>
        <dbReference type="EMBL" id="QLQ82383.1"/>
    </source>
</evidence>
<comment type="subcellular location">
    <subcellularLocation>
        <location evidence="1">Nucleus</location>
    </subcellularLocation>
</comment>
<feature type="domain" description="Pre-mRNA-splicing factor Syf1/CRNKL1-like C-terminal HAT-repeats" evidence="10">
    <location>
        <begin position="371"/>
        <end position="493"/>
    </location>
</feature>
<dbReference type="OrthoDB" id="541719at2759"/>
<evidence type="ECO:0000256" key="1">
    <source>
        <dbReference type="ARBA" id="ARBA00004123"/>
    </source>
</evidence>
<evidence type="ECO:0000256" key="8">
    <source>
        <dbReference type="ARBA" id="ARBA00037040"/>
    </source>
</evidence>
<dbReference type="GO" id="GO:0000245">
    <property type="term" value="P:spliceosomal complex assembly"/>
    <property type="evidence" value="ECO:0007669"/>
    <property type="project" value="TreeGrafter"/>
</dbReference>
<keyword evidence="7" id="KW-0539">Nucleus</keyword>
<dbReference type="PANTHER" id="PTHR11246">
    <property type="entry name" value="PRE-MRNA SPLICING FACTOR"/>
    <property type="match status" value="1"/>
</dbReference>
<dbReference type="EMBL" id="CP059274">
    <property type="protein sequence ID" value="QLQ82383.1"/>
    <property type="molecule type" value="Genomic_DNA"/>
</dbReference>
<keyword evidence="4" id="KW-0747">Spliceosome</keyword>
<evidence type="ECO:0000256" key="3">
    <source>
        <dbReference type="ARBA" id="ARBA00022664"/>
    </source>
</evidence>
<dbReference type="InterPro" id="IPR055433">
    <property type="entry name" value="HAT_Syf1-like_N"/>
</dbReference>
<dbReference type="InterPro" id="IPR003107">
    <property type="entry name" value="HAT"/>
</dbReference>
<evidence type="ECO:0000256" key="9">
    <source>
        <dbReference type="ARBA" id="ARBA00039167"/>
    </source>
</evidence>